<evidence type="ECO:0000313" key="1">
    <source>
        <dbReference type="EMBL" id="SDA57451.1"/>
    </source>
</evidence>
<evidence type="ECO:0000313" key="2">
    <source>
        <dbReference type="Proteomes" id="UP000323439"/>
    </source>
</evidence>
<name>A0A1G5WH14_9EURY</name>
<reference evidence="1 2" key="1">
    <citation type="submission" date="2016-10" db="EMBL/GenBank/DDBJ databases">
        <authorList>
            <person name="Varghese N."/>
            <person name="Submissions S."/>
        </authorList>
    </citation>
    <scope>NUCLEOTIDE SEQUENCE [LARGE SCALE GENOMIC DNA]</scope>
    <source>
        <strain evidence="1 2">DSM 16643</strain>
    </source>
</reference>
<gene>
    <name evidence="1" type="ORF">SAMN02910315_01413</name>
</gene>
<dbReference type="AlphaFoldDB" id="A0A1G5WH14"/>
<accession>A0A1G5WH14</accession>
<dbReference type="EMBL" id="FMXB01000010">
    <property type="protein sequence ID" value="SDA57451.1"/>
    <property type="molecule type" value="Genomic_DNA"/>
</dbReference>
<protein>
    <submittedName>
        <fullName evidence="1">Uncharacterized protein</fullName>
    </submittedName>
</protein>
<keyword evidence="2" id="KW-1185">Reference proteome</keyword>
<organism evidence="1 2">
    <name type="scientific">Methanobrevibacter millerae</name>
    <dbReference type="NCBI Taxonomy" id="230361"/>
    <lineage>
        <taxon>Archaea</taxon>
        <taxon>Methanobacteriati</taxon>
        <taxon>Methanobacteriota</taxon>
        <taxon>Methanomada group</taxon>
        <taxon>Methanobacteria</taxon>
        <taxon>Methanobacteriales</taxon>
        <taxon>Methanobacteriaceae</taxon>
        <taxon>Methanobrevibacter</taxon>
    </lineage>
</organism>
<proteinExistence type="predicted"/>
<dbReference type="RefSeq" id="WP_223166032.1">
    <property type="nucleotide sequence ID" value="NZ_FMXB01000010.1"/>
</dbReference>
<sequence length="81" mass="9524">MQSNVTIKKAYNSNNNVISKKETQILLDYFNGLQISQEKLDKLHNPAKKILENKDIDVEDKIELLYDIETQFTFTGQDKYR</sequence>
<dbReference type="Proteomes" id="UP000323439">
    <property type="component" value="Unassembled WGS sequence"/>
</dbReference>